<dbReference type="Proteomes" id="UP000007797">
    <property type="component" value="Unassembled WGS sequence"/>
</dbReference>
<dbReference type="RefSeq" id="XP_004350060.1">
    <property type="nucleotide sequence ID" value="XM_004350010.1"/>
</dbReference>
<protein>
    <recommendedName>
        <fullName evidence="3">F-box domain-containing protein</fullName>
    </recommendedName>
</protein>
<keyword evidence="2" id="KW-1185">Reference proteome</keyword>
<dbReference type="AlphaFoldDB" id="F4QEZ7"/>
<evidence type="ECO:0008006" key="3">
    <source>
        <dbReference type="Google" id="ProtNLM"/>
    </source>
</evidence>
<dbReference type="KEGG" id="dfa:DFA_11117"/>
<evidence type="ECO:0000313" key="2">
    <source>
        <dbReference type="Proteomes" id="UP000007797"/>
    </source>
</evidence>
<dbReference type="EMBL" id="GL883029">
    <property type="protein sequence ID" value="EGG13356.1"/>
    <property type="molecule type" value="Genomic_DNA"/>
</dbReference>
<name>F4QEZ7_CACFS</name>
<proteinExistence type="predicted"/>
<gene>
    <name evidence="1" type="ORF">DFA_11117</name>
</gene>
<reference evidence="2" key="1">
    <citation type="journal article" date="2011" name="Genome Res.">
        <title>Phylogeny-wide analysis of social amoeba genomes highlights ancient origins for complex intercellular communication.</title>
        <authorList>
            <person name="Heidel A.J."/>
            <person name="Lawal H.M."/>
            <person name="Felder M."/>
            <person name="Schilde C."/>
            <person name="Helps N.R."/>
            <person name="Tunggal B."/>
            <person name="Rivero F."/>
            <person name="John U."/>
            <person name="Schleicher M."/>
            <person name="Eichinger L."/>
            <person name="Platzer M."/>
            <person name="Noegel A.A."/>
            <person name="Schaap P."/>
            <person name="Gloeckner G."/>
        </authorList>
    </citation>
    <scope>NUCLEOTIDE SEQUENCE [LARGE SCALE GENOMIC DNA]</scope>
    <source>
        <strain evidence="2">SH3</strain>
    </source>
</reference>
<evidence type="ECO:0000313" key="1">
    <source>
        <dbReference type="EMBL" id="EGG13356.1"/>
    </source>
</evidence>
<dbReference type="GeneID" id="14866026"/>
<sequence length="557" mass="65013">MQEISEVLQHYILSKYNTKFQPFFDSRDSHIQRSPDRMVHQNGFSRCGYHIYHIIERYGHRECISNLALVCKRWFRILRMLTAQNVKGVSMDDLPFKIHDLDNFKEQPFLQYLPLSLAHVHTFIIDCGSNERNNVNYSRPGSILSIISAMTSLERVILQIVFITLDDQPEKKDNRYEKRMLDLVESINRLERDGSHVKIQANLLLMIYDGKNKPSKGIWSDFDKFLSNDSGVEVTEMTFDHWSGCQDPYDYVFETIFNTAVSLKQKNITIDLSCHSEGSFPIGFKLFENIDANGVNLERVNIKGGLVKIRDINVLLQSKTIKSLTIGFQWHNEYDQHTKQGFDSYTGYPEDKEWKRLKQESAQAIDINNQYSVSPLLEEMSQRLQHNKTLTSLTIKHSYVPSLGGNWQLAKRSIHLVKDCFANILSNNQTSLKHLEFERADDYLDDRFYQSIANNTTLESLKLCFLKYSKSKIDTTYQEYLKQIVVSISKSLSINRSLQSLEIGVPFRDDDLFYKVDLMNHFRLIPNRNCLIMMYKLKDSSFEYLPNSLKSQDYYSI</sequence>
<organism evidence="1 2">
    <name type="scientific">Cavenderia fasciculata</name>
    <name type="common">Slime mold</name>
    <name type="synonym">Dictyostelium fasciculatum</name>
    <dbReference type="NCBI Taxonomy" id="261658"/>
    <lineage>
        <taxon>Eukaryota</taxon>
        <taxon>Amoebozoa</taxon>
        <taxon>Evosea</taxon>
        <taxon>Eumycetozoa</taxon>
        <taxon>Dictyostelia</taxon>
        <taxon>Acytosteliales</taxon>
        <taxon>Cavenderiaceae</taxon>
        <taxon>Cavenderia</taxon>
    </lineage>
</organism>
<accession>F4QEZ7</accession>